<dbReference type="Pfam" id="PF04296">
    <property type="entry name" value="YlxR"/>
    <property type="match status" value="1"/>
</dbReference>
<sequence>MFLYRLKKNKKGMEQVKQRKVPLRKCIVTNEMKPKQELIRIVRSPEGEVSVDLTGKKNGRGAYISNNDESFELAKKKDVLSRHLQVKVDPEIYDELQEASKRSRK</sequence>
<evidence type="ECO:0000259" key="1">
    <source>
        <dbReference type="Pfam" id="PF04296"/>
    </source>
</evidence>
<evidence type="ECO:0000313" key="3">
    <source>
        <dbReference type="Proteomes" id="UP000193006"/>
    </source>
</evidence>
<dbReference type="STRING" id="199441.BkAM31D_14575"/>
<dbReference type="InterPro" id="IPR035931">
    <property type="entry name" value="YlxR-like_sf"/>
</dbReference>
<organism evidence="2 3">
    <name type="scientific">Halalkalibacter krulwichiae</name>
    <dbReference type="NCBI Taxonomy" id="199441"/>
    <lineage>
        <taxon>Bacteria</taxon>
        <taxon>Bacillati</taxon>
        <taxon>Bacillota</taxon>
        <taxon>Bacilli</taxon>
        <taxon>Bacillales</taxon>
        <taxon>Bacillaceae</taxon>
        <taxon>Halalkalibacter</taxon>
    </lineage>
</organism>
<dbReference type="Proteomes" id="UP000193006">
    <property type="component" value="Chromosome"/>
</dbReference>
<dbReference type="PANTHER" id="PTHR34215">
    <property type="entry name" value="BLL0784 PROTEIN"/>
    <property type="match status" value="1"/>
</dbReference>
<proteinExistence type="predicted"/>
<dbReference type="KEGG" id="bkw:BkAM31D_14575"/>
<dbReference type="PANTHER" id="PTHR34215:SF1">
    <property type="entry name" value="YLXR DOMAIN-CONTAINING PROTEIN"/>
    <property type="match status" value="1"/>
</dbReference>
<dbReference type="CDD" id="cd00279">
    <property type="entry name" value="YlxR"/>
    <property type="match status" value="1"/>
</dbReference>
<dbReference type="Gene3D" id="3.30.1230.10">
    <property type="entry name" value="YlxR-like"/>
    <property type="match status" value="1"/>
</dbReference>
<dbReference type="AlphaFoldDB" id="A0A1X9ME98"/>
<accession>A0A1X9ME98</accession>
<dbReference type="SUPFAM" id="SSF64376">
    <property type="entry name" value="YlxR-like"/>
    <property type="match status" value="1"/>
</dbReference>
<dbReference type="InterPro" id="IPR037465">
    <property type="entry name" value="YlxR"/>
</dbReference>
<reference evidence="2 3" key="1">
    <citation type="submission" date="2017-04" db="EMBL/GenBank/DDBJ databases">
        <title>Bacillus krulwichiae AM31D Genome sequencing and assembly.</title>
        <authorList>
            <person name="Krulwich T.A."/>
            <person name="Anastor L."/>
            <person name="Ehrlich R."/>
            <person name="Ehrlich G.D."/>
            <person name="Janto B."/>
        </authorList>
    </citation>
    <scope>NUCLEOTIDE SEQUENCE [LARGE SCALE GENOMIC DNA]</scope>
    <source>
        <strain evidence="2 3">AM31D</strain>
    </source>
</reference>
<dbReference type="InterPro" id="IPR007393">
    <property type="entry name" value="YlxR_dom"/>
</dbReference>
<keyword evidence="3" id="KW-1185">Reference proteome</keyword>
<dbReference type="NCBIfam" id="NF047356">
    <property type="entry name" value="RNA_bind_RnpM"/>
    <property type="match status" value="1"/>
</dbReference>
<protein>
    <recommendedName>
        <fullName evidence="1">YlxR domain-containing protein</fullName>
    </recommendedName>
</protein>
<name>A0A1X9ME98_9BACI</name>
<dbReference type="EMBL" id="CP020814">
    <property type="protein sequence ID" value="ARK30964.1"/>
    <property type="molecule type" value="Genomic_DNA"/>
</dbReference>
<evidence type="ECO:0000313" key="2">
    <source>
        <dbReference type="EMBL" id="ARK30964.1"/>
    </source>
</evidence>
<feature type="domain" description="YlxR" evidence="1">
    <location>
        <begin position="24"/>
        <end position="97"/>
    </location>
</feature>
<gene>
    <name evidence="2" type="ORF">BkAM31D_14575</name>
</gene>